<comment type="function">
    <text evidence="5">Guanylyltransferase that catalyzes the activation of (2R)-3-phosphoglycerate (3PG) as 3-[(R)-glyceryl]-diphospho-5'-guanosine, via the condensation of 3PG with GTP. It is involved in the biosynthesis of a derivative of the hydride carrier cofactor coenzyme F420, 3PG-F420.</text>
</comment>
<keyword evidence="1 5" id="KW-0808">Transferase</keyword>
<keyword evidence="2 5" id="KW-0548">Nucleotidyltransferase</keyword>
<dbReference type="HAMAP" id="MF_02114">
    <property type="entry name" value="CofC"/>
    <property type="match status" value="1"/>
</dbReference>
<dbReference type="SUPFAM" id="SSF53448">
    <property type="entry name" value="Nucleotide-diphospho-sugar transferases"/>
    <property type="match status" value="1"/>
</dbReference>
<dbReference type="GO" id="GO:0043814">
    <property type="term" value="F:phospholactate guanylyltransferase activity"/>
    <property type="evidence" value="ECO:0007669"/>
    <property type="project" value="UniProtKB-EC"/>
</dbReference>
<keyword evidence="7" id="KW-1185">Reference proteome</keyword>
<dbReference type="InterPro" id="IPR029044">
    <property type="entry name" value="Nucleotide-diphossugar_trans"/>
</dbReference>
<dbReference type="RefSeq" id="WP_169118480.1">
    <property type="nucleotide sequence ID" value="NZ_WTVG02000039.1"/>
</dbReference>
<comment type="caution">
    <text evidence="6">The sequence shown here is derived from an EMBL/GenBank/DDBJ whole genome shotgun (WGS) entry which is preliminary data.</text>
</comment>
<dbReference type="PANTHER" id="PTHR40392">
    <property type="entry name" value="2-PHOSPHO-L-LACTATE GUANYLYLTRANSFERASE"/>
    <property type="match status" value="1"/>
</dbReference>
<dbReference type="EC" id="2.7.7.106" evidence="5"/>
<dbReference type="Gene3D" id="3.90.550.10">
    <property type="entry name" value="Spore Coat Polysaccharide Biosynthesis Protein SpsA, Chain A"/>
    <property type="match status" value="1"/>
</dbReference>
<reference evidence="6" key="1">
    <citation type="submission" date="2019-12" db="EMBL/GenBank/DDBJ databases">
        <title>Comparative genomics gives insights into the taxonomy of the Azoarcus-Aromatoleum group and reveals separate origins of nif in the plant-associated Azoarcus and non-plant-associated Aromatoleum sub-groups.</title>
        <authorList>
            <person name="Lafos M."/>
            <person name="Maluk M."/>
            <person name="Batista M."/>
            <person name="Junghare M."/>
            <person name="Carmona M."/>
            <person name="Faoro H."/>
            <person name="Cruz L.M."/>
            <person name="Battistoni F."/>
            <person name="De Souza E."/>
            <person name="Pedrosa F."/>
            <person name="Chen W.-M."/>
            <person name="Poole P.S."/>
            <person name="Dixon R.A."/>
            <person name="James E.K."/>
        </authorList>
    </citation>
    <scope>NUCLEOTIDE SEQUENCE</scope>
    <source>
        <strain evidence="6">LuFRes1</strain>
    </source>
</reference>
<accession>A0ABX1PP59</accession>
<dbReference type="Pfam" id="PF01983">
    <property type="entry name" value="CofC"/>
    <property type="match status" value="1"/>
</dbReference>
<comment type="pathway">
    <text evidence="5">Cofactor biosynthesis; coenzyme F420 biosynthesis.</text>
</comment>
<organism evidence="6 7">
    <name type="scientific">Aromatoleum anaerobium</name>
    <dbReference type="NCBI Taxonomy" id="182180"/>
    <lineage>
        <taxon>Bacteria</taxon>
        <taxon>Pseudomonadati</taxon>
        <taxon>Pseudomonadota</taxon>
        <taxon>Betaproteobacteria</taxon>
        <taxon>Rhodocyclales</taxon>
        <taxon>Rhodocyclaceae</taxon>
        <taxon>Aromatoleum</taxon>
    </lineage>
</organism>
<gene>
    <name evidence="6" type="primary">cofC</name>
    <name evidence="5" type="synonym">fbiD</name>
    <name evidence="6" type="ORF">GO606_10310</name>
</gene>
<comment type="similarity">
    <text evidence="5">Belongs to the CofC family.</text>
</comment>
<evidence type="ECO:0000256" key="4">
    <source>
        <dbReference type="ARBA" id="ARBA00023134"/>
    </source>
</evidence>
<dbReference type="PANTHER" id="PTHR40392:SF1">
    <property type="entry name" value="2-PHOSPHO-L-LACTATE GUANYLYLTRANSFERASE"/>
    <property type="match status" value="1"/>
</dbReference>
<sequence>MSCWALIPIKTLSLGKGRLAGALSPAERQRLIRKMLDRVLAALTASRLVEGIAIVTPECRALAGKATLLPDRGAGLNGSIADAAQSLAAFGATELLVLHGDLPLVNRVEIDRIITLGRSTGLALAPDRRRQGTNAIYLQPDSGFEFRFGTHSFASHQAEAARCGLRPTVVDLPGLAFDVDEAPDLDLLGDLLVDLREGAKMSPQVSTQMRTQDFPINSRSVPIWQPVQPEYSLMHARD</sequence>
<evidence type="ECO:0000256" key="1">
    <source>
        <dbReference type="ARBA" id="ARBA00022679"/>
    </source>
</evidence>
<keyword evidence="3 5" id="KW-0547">Nucleotide-binding</keyword>
<evidence type="ECO:0000256" key="2">
    <source>
        <dbReference type="ARBA" id="ARBA00022695"/>
    </source>
</evidence>
<evidence type="ECO:0000256" key="3">
    <source>
        <dbReference type="ARBA" id="ARBA00022741"/>
    </source>
</evidence>
<evidence type="ECO:0000313" key="7">
    <source>
        <dbReference type="Proteomes" id="UP000615989"/>
    </source>
</evidence>
<dbReference type="Proteomes" id="UP000615989">
    <property type="component" value="Unassembled WGS sequence"/>
</dbReference>
<name>A0ABX1PP59_9RHOO</name>
<evidence type="ECO:0000313" key="6">
    <source>
        <dbReference type="EMBL" id="NMG25112.1"/>
    </source>
</evidence>
<dbReference type="InterPro" id="IPR002835">
    <property type="entry name" value="CofC"/>
</dbReference>
<protein>
    <recommendedName>
        <fullName evidence="5">3-phospho-D-glycerate guanylyltransferase</fullName>
        <shortName evidence="5">3PG guanylyltransferase</shortName>
        <ecNumber evidence="5">2.7.7.106</ecNumber>
    </recommendedName>
</protein>
<dbReference type="EMBL" id="WTVG01000025">
    <property type="protein sequence ID" value="NMG25112.1"/>
    <property type="molecule type" value="Genomic_DNA"/>
</dbReference>
<dbReference type="NCBIfam" id="TIGR03552">
    <property type="entry name" value="F420_cofC"/>
    <property type="match status" value="1"/>
</dbReference>
<evidence type="ECO:0000256" key="5">
    <source>
        <dbReference type="HAMAP-Rule" id="MF_02114"/>
    </source>
</evidence>
<proteinExistence type="inferred from homology"/>
<keyword evidence="4 5" id="KW-0342">GTP-binding</keyword>
<comment type="catalytic activity">
    <reaction evidence="5">
        <text>(2R)-3-phosphoglycerate + GTP + H(+) = 3-[(R)-glyceryl]-diphospho-5'-guanosine + diphosphate</text>
        <dbReference type="Rhea" id="RHEA:63440"/>
        <dbReference type="ChEBI" id="CHEBI:15378"/>
        <dbReference type="ChEBI" id="CHEBI:33019"/>
        <dbReference type="ChEBI" id="CHEBI:37565"/>
        <dbReference type="ChEBI" id="CHEBI:58272"/>
        <dbReference type="ChEBI" id="CHEBI:147306"/>
        <dbReference type="EC" id="2.7.7.106"/>
    </reaction>
</comment>